<sequence>DSLAKRCMNVIGVRDGRYEVPLQ</sequence>
<proteinExistence type="predicted"/>
<dbReference type="Proteomes" id="UP000265618">
    <property type="component" value="Unassembled WGS sequence"/>
</dbReference>
<keyword evidence="2" id="KW-1185">Reference proteome</keyword>
<accession>A0A391NJA2</accession>
<comment type="caution">
    <text evidence="1">The sequence shown here is derived from an EMBL/GenBank/DDBJ whole genome shotgun (WGS) entry which is preliminary data.</text>
</comment>
<dbReference type="AlphaFoldDB" id="A0A391NJA2"/>
<gene>
    <name evidence="1" type="ORF">KIPB_002195</name>
</gene>
<feature type="non-terminal residue" evidence="1">
    <location>
        <position position="1"/>
    </location>
</feature>
<evidence type="ECO:0000313" key="1">
    <source>
        <dbReference type="EMBL" id="GCA62237.1"/>
    </source>
</evidence>
<reference evidence="1 2" key="1">
    <citation type="journal article" date="2018" name="PLoS ONE">
        <title>The draft genome of Kipferlia bialata reveals reductive genome evolution in fornicate parasites.</title>
        <authorList>
            <person name="Tanifuji G."/>
            <person name="Takabayashi S."/>
            <person name="Kume K."/>
            <person name="Takagi M."/>
            <person name="Nakayama T."/>
            <person name="Kamikawa R."/>
            <person name="Inagaki Y."/>
            <person name="Hashimoto T."/>
        </authorList>
    </citation>
    <scope>NUCLEOTIDE SEQUENCE [LARGE SCALE GENOMIC DNA]</scope>
    <source>
        <strain evidence="1">NY0173</strain>
    </source>
</reference>
<dbReference type="EMBL" id="BDIP01000348">
    <property type="protein sequence ID" value="GCA62237.1"/>
    <property type="molecule type" value="Genomic_DNA"/>
</dbReference>
<organism evidence="1 2">
    <name type="scientific">Kipferlia bialata</name>
    <dbReference type="NCBI Taxonomy" id="797122"/>
    <lineage>
        <taxon>Eukaryota</taxon>
        <taxon>Metamonada</taxon>
        <taxon>Carpediemonas-like organisms</taxon>
        <taxon>Kipferlia</taxon>
    </lineage>
</organism>
<evidence type="ECO:0000313" key="2">
    <source>
        <dbReference type="Proteomes" id="UP000265618"/>
    </source>
</evidence>
<name>A0A391NJA2_9EUKA</name>
<protein>
    <submittedName>
        <fullName evidence="1">Uncharacterized protein</fullName>
    </submittedName>
</protein>